<dbReference type="Pfam" id="PF25836">
    <property type="entry name" value="Fn3_SaeA_6th"/>
    <property type="match status" value="1"/>
</dbReference>
<feature type="compositionally biased region" description="Pro residues" evidence="1">
    <location>
        <begin position="94"/>
        <end position="106"/>
    </location>
</feature>
<dbReference type="InterPro" id="IPR058691">
    <property type="entry name" value="Fn3_SaeA_1st"/>
</dbReference>
<dbReference type="AlphaFoldDB" id="A0A0K0X2N0"/>
<dbReference type="Proteomes" id="UP000062255">
    <property type="component" value="Chromosome"/>
</dbReference>
<feature type="compositionally biased region" description="Basic and acidic residues" evidence="1">
    <location>
        <begin position="13"/>
        <end position="22"/>
    </location>
</feature>
<feature type="domain" description="SaeA third Fn3-like" evidence="5">
    <location>
        <begin position="358"/>
        <end position="459"/>
    </location>
</feature>
<evidence type="ECO:0000259" key="3">
    <source>
        <dbReference type="Pfam" id="PF25832"/>
    </source>
</evidence>
<evidence type="ECO:0000259" key="4">
    <source>
        <dbReference type="Pfam" id="PF25833"/>
    </source>
</evidence>
<dbReference type="Pfam" id="PF25831">
    <property type="entry name" value="SaeA_1st"/>
    <property type="match status" value="1"/>
</dbReference>
<dbReference type="InterPro" id="IPR058693">
    <property type="entry name" value="Fn3_SaeA_3rd"/>
</dbReference>
<evidence type="ECO:0000313" key="9">
    <source>
        <dbReference type="Proteomes" id="UP000062255"/>
    </source>
</evidence>
<organism evidence="8 9">
    <name type="scientific">Mycolicibacterium goodii</name>
    <name type="common">Mycobacterium goodii</name>
    <dbReference type="NCBI Taxonomy" id="134601"/>
    <lineage>
        <taxon>Bacteria</taxon>
        <taxon>Bacillati</taxon>
        <taxon>Actinomycetota</taxon>
        <taxon>Actinomycetes</taxon>
        <taxon>Mycobacteriales</taxon>
        <taxon>Mycobacteriaceae</taxon>
        <taxon>Mycolicibacterium</taxon>
    </lineage>
</organism>
<name>A0A0K0X2N0_MYCGD</name>
<feature type="domain" description="SaeA second Fn3-like" evidence="4">
    <location>
        <begin position="254"/>
        <end position="343"/>
    </location>
</feature>
<dbReference type="Pfam" id="PF25833">
    <property type="entry name" value="Fn3_SaeA_3rd"/>
    <property type="match status" value="1"/>
</dbReference>
<evidence type="ECO:0000256" key="1">
    <source>
        <dbReference type="SAM" id="MobiDB-lite"/>
    </source>
</evidence>
<feature type="domain" description="SaeA fourth Fn3-like" evidence="6">
    <location>
        <begin position="468"/>
        <end position="559"/>
    </location>
</feature>
<feature type="region of interest" description="Disordered" evidence="1">
    <location>
        <begin position="90"/>
        <end position="139"/>
    </location>
</feature>
<dbReference type="Pfam" id="PF25832">
    <property type="entry name" value="Fn3_SaeA_2nd"/>
    <property type="match status" value="1"/>
</dbReference>
<dbReference type="InterPro" id="IPR058696">
    <property type="entry name" value="Fn3_SaeA_5th"/>
</dbReference>
<dbReference type="Pfam" id="PF25835">
    <property type="entry name" value="Fn3_SaeA_5th"/>
    <property type="match status" value="1"/>
</dbReference>
<dbReference type="EMBL" id="CP012150">
    <property type="protein sequence ID" value="AKS31684.1"/>
    <property type="molecule type" value="Genomic_DNA"/>
</dbReference>
<accession>A0A0K0X2N0</accession>
<dbReference type="PATRIC" id="fig|134601.6.peg.1473"/>
<dbReference type="InterPro" id="IPR058694">
    <property type="entry name" value="Fn3_SaeA_4th"/>
</dbReference>
<feature type="domain" description="SaeA N-terminal" evidence="2">
    <location>
        <begin position="23"/>
        <end position="83"/>
    </location>
</feature>
<dbReference type="Pfam" id="PF25834">
    <property type="entry name" value="Fn3_SaeA_4th"/>
    <property type="match status" value="1"/>
</dbReference>
<protein>
    <submittedName>
        <fullName evidence="8">Uncharacterized protein</fullName>
    </submittedName>
</protein>
<feature type="region of interest" description="Disordered" evidence="1">
    <location>
        <begin position="1"/>
        <end position="24"/>
    </location>
</feature>
<evidence type="ECO:0000313" key="8">
    <source>
        <dbReference type="EMBL" id="AKS31684.1"/>
    </source>
</evidence>
<feature type="domain" description="SaeA fifth Fn3-like" evidence="7">
    <location>
        <begin position="564"/>
        <end position="689"/>
    </location>
</feature>
<dbReference type="STRING" id="134601.AFA91_07110"/>
<gene>
    <name evidence="8" type="ORF">AFA91_07110</name>
</gene>
<proteinExistence type="predicted"/>
<evidence type="ECO:0000259" key="6">
    <source>
        <dbReference type="Pfam" id="PF25835"/>
    </source>
</evidence>
<evidence type="ECO:0000259" key="2">
    <source>
        <dbReference type="Pfam" id="PF25831"/>
    </source>
</evidence>
<evidence type="ECO:0000259" key="7">
    <source>
        <dbReference type="Pfam" id="PF25836"/>
    </source>
</evidence>
<reference evidence="8 9" key="1">
    <citation type="submission" date="2015-07" db="EMBL/GenBank/DDBJ databases">
        <title>Complete genome sequence of Mycobacterium goodii X7B, a facultative thermophilic biodesulfurizing bacterium.</title>
        <authorList>
            <person name="Yu B."/>
            <person name="Li F."/>
            <person name="Xu P."/>
        </authorList>
    </citation>
    <scope>NUCLEOTIDE SEQUENCE [LARGE SCALE GENOMIC DNA]</scope>
    <source>
        <strain evidence="8 9">X7B</strain>
    </source>
</reference>
<feature type="domain" description="SaeA first Fn3-like" evidence="3">
    <location>
        <begin position="152"/>
        <end position="249"/>
    </location>
</feature>
<sequence length="695" mass="74937">MTGEQGEVVSDLHPSDDHDADPRLAPLLAWRQQLVDSGAVAPRSFKEAHLRLVLRSGRTDVEQIRAMLPGSVAEHAEEMARILAELAPAQAGPEPQPQPEPQPAAEPEPEPNAGKHRSPEPDEPPAVTTTEIPIPTTGFAPFRFSSQQVALHDITVRRTDAGVELSWPAYEATEGEQAPEVVMYRVVSSDDQAPYSPDPAHLVELTGNARATDDRQQVSPVRHYQVWVNVGASEAAARKAQPVLYATGVLVRPVTGFEIREDAGWVIGQWTAPPGVTAVHVFRVPIDEVDRDEAQYRILTAGENLAGFVDTEPVRGQRYRYRARCAVNVDGFVRLSEAAEADVELAAALMPVTDLVVETAVDGASCDLSWTPPAGGQVAIYRSQNGPSAGAEAIELPQGALEQVGLTPELRVTQDVTEEPGPDGRRRARLTGVTWPSEWSRAYFTPVTLMGERAMLGRTLSSVRTGTIRDIELAEYCNKQVLTFDWPDGAAGVIVYLAPKGHDPRSGLTGKSFEISLEEYERYGGMHLTGQLPVGGCSLHLAPVAFAGGRRVVGAFSSIEYRGLLRLQYAVRIGRDPNGFPTTATIALRAEQNVPGSPGFVLVNNPQRLPLSVHDGHPVDVAPLDARGQLAAAPSKELRWSALTTSGDGELWAANVSGLQGWIRLFVNIGSPAQLRVLALLDPPVETLRLTAAAL</sequence>
<dbReference type="OrthoDB" id="4362456at2"/>
<dbReference type="InterPro" id="IPR058692">
    <property type="entry name" value="Fn3_SaeA_2nd"/>
</dbReference>
<dbReference type="KEGG" id="mgo:AFA91_07110"/>
<evidence type="ECO:0000259" key="5">
    <source>
        <dbReference type="Pfam" id="PF25834"/>
    </source>
</evidence>
<dbReference type="InterPro" id="IPR058695">
    <property type="entry name" value="SaeA_N"/>
</dbReference>